<keyword evidence="2" id="KW-1185">Reference proteome</keyword>
<organism evidence="1 2">
    <name type="scientific">Amphibiibacter pelophylacis</name>
    <dbReference type="NCBI Taxonomy" id="1799477"/>
    <lineage>
        <taxon>Bacteria</taxon>
        <taxon>Pseudomonadati</taxon>
        <taxon>Pseudomonadota</taxon>
        <taxon>Betaproteobacteria</taxon>
        <taxon>Burkholderiales</taxon>
        <taxon>Sphaerotilaceae</taxon>
        <taxon>Amphibiibacter</taxon>
    </lineage>
</organism>
<reference evidence="1" key="1">
    <citation type="submission" date="2023-10" db="EMBL/GenBank/DDBJ databases">
        <title>Amphibacter perezi, gen. nov., sp. nov. a novel taxa of the family Comamonadaceae, class Betaproteobacteria isolated from the skin microbiota of Pelophylax perezi from different populations.</title>
        <authorList>
            <person name="Costa S."/>
            <person name="Proenca D.N."/>
            <person name="Lopes I."/>
            <person name="Morais P.V."/>
        </authorList>
    </citation>
    <scope>NUCLEOTIDE SEQUENCE</scope>
    <source>
        <strain evidence="1">SL12-8</strain>
    </source>
</reference>
<evidence type="ECO:0000313" key="2">
    <source>
        <dbReference type="Proteomes" id="UP001364695"/>
    </source>
</evidence>
<evidence type="ECO:0000313" key="1">
    <source>
        <dbReference type="EMBL" id="MEJ7138657.1"/>
    </source>
</evidence>
<proteinExistence type="predicted"/>
<accession>A0ACC6P3C9</accession>
<dbReference type="EMBL" id="JAWDIE010000013">
    <property type="protein sequence ID" value="MEJ7138657.1"/>
    <property type="molecule type" value="Genomic_DNA"/>
</dbReference>
<gene>
    <name evidence="1" type="ORF">RV045_09500</name>
</gene>
<sequence length="256" mass="27901">MALHNKNARVGRAAKGWHRPPRCVHTTVEVRPADLVMLGSPSMFEVKGVSPEVFRQIGVMTRQILDTMKQVGVMPRLSTITGELPDARSRLNYIVEKTTDAANKVLNLVDAAKEEQAKAHQGCDALKDWAQSAGLTDAQRAEASQLIAMISQPVDRMGEQMTDIMMAQDFHDLTGQVVKKVVALAVSLEEDLVSLFMQLAPEAVEESRRNRKAETDASEAKEAAALQGPVVDPGKTRTDVVADQSEVDDLLASLGF</sequence>
<keyword evidence="1" id="KW-0378">Hydrolase</keyword>
<protein>
    <submittedName>
        <fullName evidence="1">Protein phosphatase CheZ</fullName>
        <ecNumber evidence="1">3.6.1.-</ecNumber>
    </submittedName>
</protein>
<dbReference type="EC" id="3.6.1.-" evidence="1"/>
<comment type="caution">
    <text evidence="1">The sequence shown here is derived from an EMBL/GenBank/DDBJ whole genome shotgun (WGS) entry which is preliminary data.</text>
</comment>
<name>A0ACC6P3C9_9BURK</name>
<dbReference type="Proteomes" id="UP001364695">
    <property type="component" value="Unassembled WGS sequence"/>
</dbReference>